<feature type="compositionally biased region" description="Basic and acidic residues" evidence="1">
    <location>
        <begin position="160"/>
        <end position="174"/>
    </location>
</feature>
<dbReference type="EMBL" id="JBFOLJ010000006">
    <property type="protein sequence ID" value="KAL2529350.1"/>
    <property type="molecule type" value="Genomic_DNA"/>
</dbReference>
<evidence type="ECO:0000313" key="3">
    <source>
        <dbReference type="Proteomes" id="UP001604277"/>
    </source>
</evidence>
<gene>
    <name evidence="2" type="ORF">Fot_21951</name>
</gene>
<dbReference type="Proteomes" id="UP001604277">
    <property type="component" value="Unassembled WGS sequence"/>
</dbReference>
<reference evidence="3" key="1">
    <citation type="submission" date="2024-07" db="EMBL/GenBank/DDBJ databases">
        <title>Two chromosome-level genome assemblies of Korean endemic species Abeliophyllum distichum and Forsythia ovata (Oleaceae).</title>
        <authorList>
            <person name="Jang H."/>
        </authorList>
    </citation>
    <scope>NUCLEOTIDE SEQUENCE [LARGE SCALE GENOMIC DNA]</scope>
</reference>
<dbReference type="AlphaFoldDB" id="A0ABD1UWB4"/>
<evidence type="ECO:0000313" key="2">
    <source>
        <dbReference type="EMBL" id="KAL2529350.1"/>
    </source>
</evidence>
<keyword evidence="3" id="KW-1185">Reference proteome</keyword>
<protein>
    <submittedName>
        <fullName evidence="2">Uncharacterized protein</fullName>
    </submittedName>
</protein>
<feature type="region of interest" description="Disordered" evidence="1">
    <location>
        <begin position="117"/>
        <end position="222"/>
    </location>
</feature>
<name>A0ABD1UWB4_9LAMI</name>
<evidence type="ECO:0000256" key="1">
    <source>
        <dbReference type="SAM" id="MobiDB-lite"/>
    </source>
</evidence>
<comment type="caution">
    <text evidence="2">The sequence shown here is derived from an EMBL/GenBank/DDBJ whole genome shotgun (WGS) entry which is preliminary data.</text>
</comment>
<organism evidence="2 3">
    <name type="scientific">Forsythia ovata</name>
    <dbReference type="NCBI Taxonomy" id="205694"/>
    <lineage>
        <taxon>Eukaryota</taxon>
        <taxon>Viridiplantae</taxon>
        <taxon>Streptophyta</taxon>
        <taxon>Embryophyta</taxon>
        <taxon>Tracheophyta</taxon>
        <taxon>Spermatophyta</taxon>
        <taxon>Magnoliopsida</taxon>
        <taxon>eudicotyledons</taxon>
        <taxon>Gunneridae</taxon>
        <taxon>Pentapetalae</taxon>
        <taxon>asterids</taxon>
        <taxon>lamiids</taxon>
        <taxon>Lamiales</taxon>
        <taxon>Oleaceae</taxon>
        <taxon>Forsythieae</taxon>
        <taxon>Forsythia</taxon>
    </lineage>
</organism>
<accession>A0ABD1UWB4</accession>
<sequence>MSPWPQNPKPGILEGREFGIVEGVDPNGGHVCEGKLDMLKESGIAEIANTDGNKHGQRLPLIITQRFDVAAATYTAAATLLVTTPPPEPFISPLSSIVPHLLSPPILPLSGTIPSSSIPQPLATHEGPSTAAIPTRVTSQREFDEDTVSYHGTGSQSSSKSEESSEDEEKKESSNDEDNVFSDEHDASIHFTRAQKGKQKVDERSTERSNIADLPIQHQNIRQPSSDIPTLAIHPQLFEQSFLHKDNHHVFIPQNYKFGTVDAQA</sequence>
<proteinExistence type="predicted"/>